<organism evidence="2 3">
    <name type="scientific">Umbelopsis vinacea</name>
    <dbReference type="NCBI Taxonomy" id="44442"/>
    <lineage>
        <taxon>Eukaryota</taxon>
        <taxon>Fungi</taxon>
        <taxon>Fungi incertae sedis</taxon>
        <taxon>Mucoromycota</taxon>
        <taxon>Mucoromycotina</taxon>
        <taxon>Umbelopsidomycetes</taxon>
        <taxon>Umbelopsidales</taxon>
        <taxon>Umbelopsidaceae</taxon>
        <taxon>Umbelopsis</taxon>
    </lineage>
</organism>
<proteinExistence type="predicted"/>
<comment type="caution">
    <text evidence="2">The sequence shown here is derived from an EMBL/GenBank/DDBJ whole genome shotgun (WGS) entry which is preliminary data.</text>
</comment>
<name>A0A8H7PI81_9FUNG</name>
<dbReference type="OrthoDB" id="10027058at2759"/>
<dbReference type="PANTHER" id="PTHR42071:SF1">
    <property type="entry name" value="GLOBIN-SENSOR DOMAIN-CONTAINING PROTEIN"/>
    <property type="match status" value="1"/>
</dbReference>
<dbReference type="InterPro" id="IPR044398">
    <property type="entry name" value="Globin-sensor_dom"/>
</dbReference>
<evidence type="ECO:0000259" key="1">
    <source>
        <dbReference type="Pfam" id="PF11563"/>
    </source>
</evidence>
<accession>A0A8H7PI81</accession>
<dbReference type="AlphaFoldDB" id="A0A8H7PI81"/>
<evidence type="ECO:0000313" key="3">
    <source>
        <dbReference type="Proteomes" id="UP000612746"/>
    </source>
</evidence>
<sequence length="241" mass="27256">MEHIDRTQLYTDSDYRFGYVSKFMEFGADDIEAIKAVAEQVRPLVPVVVDAVYDKLFKFDITKKHFLPKNEGFQGPTDGEGKVADSLEDLTIDNPQIKFRKDFLSKYLNRLLNGPYDEKMLKYLDWVAKIHTDTPTKKSKISVDYIHVNALMGYVESTLVGGLLSLNLDRETESAALLAFNKLLWIQNDFFAKYYCKDGVEEQSVSSTCPFVGPTCQNTSMITLVVAAAAAWAGFMYAKHT</sequence>
<gene>
    <name evidence="2" type="ORF">INT44_000163</name>
</gene>
<protein>
    <recommendedName>
        <fullName evidence="1">Globin-sensor domain-containing protein</fullName>
    </recommendedName>
</protein>
<feature type="domain" description="Globin-sensor" evidence="1">
    <location>
        <begin position="14"/>
        <end position="199"/>
    </location>
</feature>
<dbReference type="GO" id="GO:0020037">
    <property type="term" value="F:heme binding"/>
    <property type="evidence" value="ECO:0007669"/>
    <property type="project" value="InterPro"/>
</dbReference>
<keyword evidence="3" id="KW-1185">Reference proteome</keyword>
<reference evidence="2" key="1">
    <citation type="submission" date="2020-12" db="EMBL/GenBank/DDBJ databases">
        <title>Metabolic potential, ecology and presence of endohyphal bacteria is reflected in genomic diversity of Mucoromycotina.</title>
        <authorList>
            <person name="Muszewska A."/>
            <person name="Okrasinska A."/>
            <person name="Steczkiewicz K."/>
            <person name="Drgas O."/>
            <person name="Orlowska M."/>
            <person name="Perlinska-Lenart U."/>
            <person name="Aleksandrzak-Piekarczyk T."/>
            <person name="Szatraj K."/>
            <person name="Zielenkiewicz U."/>
            <person name="Pilsyk S."/>
            <person name="Malc E."/>
            <person name="Mieczkowski P."/>
            <person name="Kruszewska J.S."/>
            <person name="Biernat P."/>
            <person name="Pawlowska J."/>
        </authorList>
    </citation>
    <scope>NUCLEOTIDE SEQUENCE</scope>
    <source>
        <strain evidence="2">WA0000051536</strain>
    </source>
</reference>
<dbReference type="EMBL" id="JAEPRA010000017">
    <property type="protein sequence ID" value="KAG2174049.1"/>
    <property type="molecule type" value="Genomic_DNA"/>
</dbReference>
<dbReference type="PANTHER" id="PTHR42071">
    <property type="entry name" value="PROTOGLOBIN DOMAIN-CONTAINING PROTEIN"/>
    <property type="match status" value="1"/>
</dbReference>
<dbReference type="Gene3D" id="1.10.490.10">
    <property type="entry name" value="Globins"/>
    <property type="match status" value="1"/>
</dbReference>
<dbReference type="Proteomes" id="UP000612746">
    <property type="component" value="Unassembled WGS sequence"/>
</dbReference>
<evidence type="ECO:0000313" key="2">
    <source>
        <dbReference type="EMBL" id="KAG2174049.1"/>
    </source>
</evidence>
<dbReference type="Pfam" id="PF11563">
    <property type="entry name" value="Protoglobin"/>
    <property type="match status" value="1"/>
</dbReference>
<dbReference type="InterPro" id="IPR012292">
    <property type="entry name" value="Globin/Proto"/>
</dbReference>
<dbReference type="GO" id="GO:0019825">
    <property type="term" value="F:oxygen binding"/>
    <property type="evidence" value="ECO:0007669"/>
    <property type="project" value="InterPro"/>
</dbReference>